<keyword evidence="1" id="KW-0436">Ligase</keyword>
<evidence type="ECO:0000313" key="6">
    <source>
        <dbReference type="EMBL" id="ONG55263.1"/>
    </source>
</evidence>
<dbReference type="GO" id="GO:0005524">
    <property type="term" value="F:ATP binding"/>
    <property type="evidence" value="ECO:0007669"/>
    <property type="project" value="UniProtKB-UniRule"/>
</dbReference>
<evidence type="ECO:0000256" key="4">
    <source>
        <dbReference type="PROSITE-ProRule" id="PRU00409"/>
    </source>
</evidence>
<reference evidence="6 7" key="1">
    <citation type="submission" date="2016-10" db="EMBL/GenBank/DDBJ databases">
        <title>Draft Genome sequence of Roseomonas sp. strain M3.</title>
        <authorList>
            <person name="Subhash Y."/>
            <person name="Lee S."/>
        </authorList>
    </citation>
    <scope>NUCLEOTIDE SEQUENCE [LARGE SCALE GENOMIC DNA]</scope>
    <source>
        <strain evidence="6 7">M3</strain>
    </source>
</reference>
<evidence type="ECO:0000256" key="3">
    <source>
        <dbReference type="ARBA" id="ARBA00022840"/>
    </source>
</evidence>
<dbReference type="Gene3D" id="3.30.470.20">
    <property type="entry name" value="ATP-grasp fold, B domain"/>
    <property type="match status" value="1"/>
</dbReference>
<dbReference type="PANTHER" id="PTHR43585:SF2">
    <property type="entry name" value="ATP-GRASP ENZYME FSQD"/>
    <property type="match status" value="1"/>
</dbReference>
<keyword evidence="2 4" id="KW-0547">Nucleotide-binding</keyword>
<dbReference type="InterPro" id="IPR052032">
    <property type="entry name" value="ATP-dep_AA_Ligase"/>
</dbReference>
<dbReference type="Proteomes" id="UP000188879">
    <property type="component" value="Unassembled WGS sequence"/>
</dbReference>
<proteinExistence type="predicted"/>
<organism evidence="6 7">
    <name type="scientific">Teichococcus deserti</name>
    <dbReference type="NCBI Taxonomy" id="1817963"/>
    <lineage>
        <taxon>Bacteria</taxon>
        <taxon>Pseudomonadati</taxon>
        <taxon>Pseudomonadota</taxon>
        <taxon>Alphaproteobacteria</taxon>
        <taxon>Acetobacterales</taxon>
        <taxon>Roseomonadaceae</taxon>
        <taxon>Roseomonas</taxon>
    </lineage>
</organism>
<dbReference type="SUPFAM" id="SSF56059">
    <property type="entry name" value="Glutathione synthetase ATP-binding domain-like"/>
    <property type="match status" value="1"/>
</dbReference>
<accession>A0A1V2H3L0</accession>
<feature type="domain" description="ATP-grasp" evidence="5">
    <location>
        <begin position="14"/>
        <end position="208"/>
    </location>
</feature>
<dbReference type="EMBL" id="MLCO01000076">
    <property type="protein sequence ID" value="ONG55263.1"/>
    <property type="molecule type" value="Genomic_DNA"/>
</dbReference>
<evidence type="ECO:0000256" key="2">
    <source>
        <dbReference type="ARBA" id="ARBA00022741"/>
    </source>
</evidence>
<dbReference type="GO" id="GO:0016874">
    <property type="term" value="F:ligase activity"/>
    <property type="evidence" value="ECO:0007669"/>
    <property type="project" value="UniProtKB-KW"/>
</dbReference>
<dbReference type="PANTHER" id="PTHR43585">
    <property type="entry name" value="FUMIPYRROLE BIOSYNTHESIS PROTEIN C"/>
    <property type="match status" value="1"/>
</dbReference>
<dbReference type="InterPro" id="IPR011761">
    <property type="entry name" value="ATP-grasp"/>
</dbReference>
<evidence type="ECO:0000259" key="5">
    <source>
        <dbReference type="PROSITE" id="PS50975"/>
    </source>
</evidence>
<comment type="caution">
    <text evidence="6">The sequence shown here is derived from an EMBL/GenBank/DDBJ whole genome shotgun (WGS) entry which is preliminary data.</text>
</comment>
<dbReference type="PROSITE" id="PS50975">
    <property type="entry name" value="ATP_GRASP"/>
    <property type="match status" value="1"/>
</dbReference>
<keyword evidence="7" id="KW-1185">Reference proteome</keyword>
<evidence type="ECO:0000313" key="7">
    <source>
        <dbReference type="Proteomes" id="UP000188879"/>
    </source>
</evidence>
<dbReference type="InterPro" id="IPR040570">
    <property type="entry name" value="LAL_C2"/>
</dbReference>
<keyword evidence="3 4" id="KW-0067">ATP-binding</keyword>
<dbReference type="GO" id="GO:0046872">
    <property type="term" value="F:metal ion binding"/>
    <property type="evidence" value="ECO:0007669"/>
    <property type="project" value="InterPro"/>
</dbReference>
<dbReference type="Pfam" id="PF13535">
    <property type="entry name" value="ATP-grasp_4"/>
    <property type="match status" value="1"/>
</dbReference>
<sequence length="315" mass="32103">MVIAQGLSKLAQRTAWAAHATPWAVPFALMPDPADAAPLVARLGGYPIVLKPALSQGGSRGVSRVAGPEGLAAAHDFARAGGLPDSPVLAETRLPGAQFSAEAVLRDGRARVVAIGRKVKSPEPYCVDLAVHYDAAAAALRDEAEAMVVSLCAALGFRDGSSHVEFAATPAGLRPIELAMRCGGGLTPDLAGAVGGADPFLAECRRACGLASPLPPALPPQAEACFRFLLFPPGQAVSVDIPAAVRAHPGVLAAEVFLPGDGTILPLRWTSQRSGLLGVVTPPGGGAVALAEALAAQIRLTYVDGRSLPPLPCPL</sequence>
<evidence type="ECO:0000256" key="1">
    <source>
        <dbReference type="ARBA" id="ARBA00022598"/>
    </source>
</evidence>
<protein>
    <recommendedName>
        <fullName evidence="5">ATP-grasp domain-containing protein</fullName>
    </recommendedName>
</protein>
<dbReference type="AlphaFoldDB" id="A0A1V2H3L0"/>
<gene>
    <name evidence="6" type="ORF">BKE38_09390</name>
</gene>
<dbReference type="Pfam" id="PF18603">
    <property type="entry name" value="LAL_C2"/>
    <property type="match status" value="1"/>
</dbReference>
<name>A0A1V2H3L0_9PROT</name>